<proteinExistence type="predicted"/>
<name>A0A6A6QM91_9PEZI</name>
<accession>A0A6A6QM91</accession>
<dbReference type="EMBL" id="MU004192">
    <property type="protein sequence ID" value="KAF2493382.1"/>
    <property type="molecule type" value="Genomic_DNA"/>
</dbReference>
<gene>
    <name evidence="1" type="ORF">BU16DRAFT_78669</name>
</gene>
<dbReference type="Proteomes" id="UP000799750">
    <property type="component" value="Unassembled WGS sequence"/>
</dbReference>
<organism evidence="1 2">
    <name type="scientific">Lophium mytilinum</name>
    <dbReference type="NCBI Taxonomy" id="390894"/>
    <lineage>
        <taxon>Eukaryota</taxon>
        <taxon>Fungi</taxon>
        <taxon>Dikarya</taxon>
        <taxon>Ascomycota</taxon>
        <taxon>Pezizomycotina</taxon>
        <taxon>Dothideomycetes</taxon>
        <taxon>Pleosporomycetidae</taxon>
        <taxon>Mytilinidiales</taxon>
        <taxon>Mytilinidiaceae</taxon>
        <taxon>Lophium</taxon>
    </lineage>
</organism>
<sequence length="98" mass="11177">MTLYITILDRIAPLSFSQPSYLAFLVSFPKVFGGARLNYITYIGVSLGFFDTMLLIAESGVLFALSHSQEMSPLPPYHDFPYHFSKKKYRSTIQTTRD</sequence>
<evidence type="ECO:0000313" key="2">
    <source>
        <dbReference type="Proteomes" id="UP000799750"/>
    </source>
</evidence>
<dbReference type="AlphaFoldDB" id="A0A6A6QM91"/>
<reference evidence="1" key="1">
    <citation type="journal article" date="2020" name="Stud. Mycol.">
        <title>101 Dothideomycetes genomes: a test case for predicting lifestyles and emergence of pathogens.</title>
        <authorList>
            <person name="Haridas S."/>
            <person name="Albert R."/>
            <person name="Binder M."/>
            <person name="Bloem J."/>
            <person name="Labutti K."/>
            <person name="Salamov A."/>
            <person name="Andreopoulos B."/>
            <person name="Baker S."/>
            <person name="Barry K."/>
            <person name="Bills G."/>
            <person name="Bluhm B."/>
            <person name="Cannon C."/>
            <person name="Castanera R."/>
            <person name="Culley D."/>
            <person name="Daum C."/>
            <person name="Ezra D."/>
            <person name="Gonzalez J."/>
            <person name="Henrissat B."/>
            <person name="Kuo A."/>
            <person name="Liang C."/>
            <person name="Lipzen A."/>
            <person name="Lutzoni F."/>
            <person name="Magnuson J."/>
            <person name="Mondo S."/>
            <person name="Nolan M."/>
            <person name="Ohm R."/>
            <person name="Pangilinan J."/>
            <person name="Park H.-J."/>
            <person name="Ramirez L."/>
            <person name="Alfaro M."/>
            <person name="Sun H."/>
            <person name="Tritt A."/>
            <person name="Yoshinaga Y."/>
            <person name="Zwiers L.-H."/>
            <person name="Turgeon B."/>
            <person name="Goodwin S."/>
            <person name="Spatafora J."/>
            <person name="Crous P."/>
            <person name="Grigoriev I."/>
        </authorList>
    </citation>
    <scope>NUCLEOTIDE SEQUENCE</scope>
    <source>
        <strain evidence="1">CBS 269.34</strain>
    </source>
</reference>
<evidence type="ECO:0000313" key="1">
    <source>
        <dbReference type="EMBL" id="KAF2493382.1"/>
    </source>
</evidence>
<protein>
    <submittedName>
        <fullName evidence="1">Uncharacterized protein</fullName>
    </submittedName>
</protein>
<keyword evidence="2" id="KW-1185">Reference proteome</keyword>